<protein>
    <submittedName>
        <fullName evidence="1">Uncharacterized protein</fullName>
    </submittedName>
</protein>
<dbReference type="AlphaFoldDB" id="A0AA39RL00"/>
<dbReference type="Proteomes" id="UP001168877">
    <property type="component" value="Unassembled WGS sequence"/>
</dbReference>
<dbReference type="EMBL" id="JAUESC010000387">
    <property type="protein sequence ID" value="KAK0574784.1"/>
    <property type="molecule type" value="Genomic_DNA"/>
</dbReference>
<dbReference type="Pfam" id="PF00560">
    <property type="entry name" value="LRR_1"/>
    <property type="match status" value="1"/>
</dbReference>
<gene>
    <name evidence="1" type="ORF">LWI29_028993</name>
</gene>
<comment type="caution">
    <text evidence="1">The sequence shown here is derived from an EMBL/GenBank/DDBJ whole genome shotgun (WGS) entry which is preliminary data.</text>
</comment>
<sequence>MTIAFCQVAENLMVLNLLGRWNLAAVPDLSEHPIRASDPRKAFCNLSCKLEKLNLSDCLFLKELPQSIRKLVSLKEFSLDHSAIEELPDSVGYLGNLEKLSLIGCSAVIAIPGSVGNLRSLTEFLIDGAAVNELPHTISQLSYLKAFSVSNCRFLSK</sequence>
<dbReference type="InterPro" id="IPR001611">
    <property type="entry name" value="Leu-rich_rpt"/>
</dbReference>
<name>A0AA39RL00_ACESA</name>
<dbReference type="InterPro" id="IPR032675">
    <property type="entry name" value="LRR_dom_sf"/>
</dbReference>
<reference evidence="1" key="2">
    <citation type="submission" date="2023-06" db="EMBL/GenBank/DDBJ databases">
        <authorList>
            <person name="Swenson N.G."/>
            <person name="Wegrzyn J.L."/>
            <person name="Mcevoy S.L."/>
        </authorList>
    </citation>
    <scope>NUCLEOTIDE SEQUENCE</scope>
    <source>
        <strain evidence="1">NS2018</strain>
        <tissue evidence="1">Leaf</tissue>
    </source>
</reference>
<reference evidence="1" key="1">
    <citation type="journal article" date="2022" name="Plant J.">
        <title>Strategies of tolerance reflected in two North American maple genomes.</title>
        <authorList>
            <person name="McEvoy S.L."/>
            <person name="Sezen U.U."/>
            <person name="Trouern-Trend A."/>
            <person name="McMahon S.M."/>
            <person name="Schaberg P.G."/>
            <person name="Yang J."/>
            <person name="Wegrzyn J.L."/>
            <person name="Swenson N.G."/>
        </authorList>
    </citation>
    <scope>NUCLEOTIDE SEQUENCE</scope>
    <source>
        <strain evidence="1">NS2018</strain>
    </source>
</reference>
<dbReference type="PANTHER" id="PTHR16083:SF50">
    <property type="entry name" value="DISEASE RESISTANCE PROTEIN (TIR-NBS-LRR CLASS) FAMILY PROTEIN"/>
    <property type="match status" value="1"/>
</dbReference>
<organism evidence="1 2">
    <name type="scientific">Acer saccharum</name>
    <name type="common">Sugar maple</name>
    <dbReference type="NCBI Taxonomy" id="4024"/>
    <lineage>
        <taxon>Eukaryota</taxon>
        <taxon>Viridiplantae</taxon>
        <taxon>Streptophyta</taxon>
        <taxon>Embryophyta</taxon>
        <taxon>Tracheophyta</taxon>
        <taxon>Spermatophyta</taxon>
        <taxon>Magnoliopsida</taxon>
        <taxon>eudicotyledons</taxon>
        <taxon>Gunneridae</taxon>
        <taxon>Pentapetalae</taxon>
        <taxon>rosids</taxon>
        <taxon>malvids</taxon>
        <taxon>Sapindales</taxon>
        <taxon>Sapindaceae</taxon>
        <taxon>Hippocastanoideae</taxon>
        <taxon>Acereae</taxon>
        <taxon>Acer</taxon>
    </lineage>
</organism>
<accession>A0AA39RL00</accession>
<keyword evidence="2" id="KW-1185">Reference proteome</keyword>
<dbReference type="PANTHER" id="PTHR16083">
    <property type="entry name" value="LEUCINE RICH REPEAT CONTAINING PROTEIN"/>
    <property type="match status" value="1"/>
</dbReference>
<dbReference type="SUPFAM" id="SSF52058">
    <property type="entry name" value="L domain-like"/>
    <property type="match status" value="1"/>
</dbReference>
<evidence type="ECO:0000313" key="1">
    <source>
        <dbReference type="EMBL" id="KAK0574784.1"/>
    </source>
</evidence>
<proteinExistence type="predicted"/>
<dbReference type="Gene3D" id="3.80.10.10">
    <property type="entry name" value="Ribonuclease Inhibitor"/>
    <property type="match status" value="1"/>
</dbReference>
<evidence type="ECO:0000313" key="2">
    <source>
        <dbReference type="Proteomes" id="UP001168877"/>
    </source>
</evidence>